<feature type="transmembrane region" description="Helical" evidence="1">
    <location>
        <begin position="63"/>
        <end position="84"/>
    </location>
</feature>
<gene>
    <name evidence="2" type="ORF">LIER_35439</name>
</gene>
<keyword evidence="1" id="KW-0472">Membrane</keyword>
<dbReference type="AlphaFoldDB" id="A0AAV3NUI8"/>
<protein>
    <submittedName>
        <fullName evidence="2">Uncharacterized protein</fullName>
    </submittedName>
</protein>
<proteinExistence type="predicted"/>
<reference evidence="2 3" key="1">
    <citation type="submission" date="2024-01" db="EMBL/GenBank/DDBJ databases">
        <title>The complete chloroplast genome sequence of Lithospermum erythrorhizon: insights into the phylogenetic relationship among Boraginaceae species and the maternal lineages of purple gromwells.</title>
        <authorList>
            <person name="Okada T."/>
            <person name="Watanabe K."/>
        </authorList>
    </citation>
    <scope>NUCLEOTIDE SEQUENCE [LARGE SCALE GENOMIC DNA]</scope>
</reference>
<keyword evidence="3" id="KW-1185">Reference proteome</keyword>
<keyword evidence="1" id="KW-0812">Transmembrane</keyword>
<dbReference type="Proteomes" id="UP001454036">
    <property type="component" value="Unassembled WGS sequence"/>
</dbReference>
<evidence type="ECO:0000313" key="2">
    <source>
        <dbReference type="EMBL" id="GAA0141680.1"/>
    </source>
</evidence>
<name>A0AAV3NUI8_LITER</name>
<evidence type="ECO:0000313" key="3">
    <source>
        <dbReference type="Proteomes" id="UP001454036"/>
    </source>
</evidence>
<comment type="caution">
    <text evidence="2">The sequence shown here is derived from an EMBL/GenBank/DDBJ whole genome shotgun (WGS) entry which is preliminary data.</text>
</comment>
<sequence>MAPRGTSSAPLRVVWRRFTDGGRKGAAILSWRCGGKARKGGAIHFKWNQLLKLVLQHLQKLKILVGIIAVLILKVKMPLSVIFCNKVSNGGIIRHKHHLLGDNKMSLLS</sequence>
<evidence type="ECO:0000256" key="1">
    <source>
        <dbReference type="SAM" id="Phobius"/>
    </source>
</evidence>
<accession>A0AAV3NUI8</accession>
<organism evidence="2 3">
    <name type="scientific">Lithospermum erythrorhizon</name>
    <name type="common">Purple gromwell</name>
    <name type="synonym">Lithospermum officinale var. erythrorhizon</name>
    <dbReference type="NCBI Taxonomy" id="34254"/>
    <lineage>
        <taxon>Eukaryota</taxon>
        <taxon>Viridiplantae</taxon>
        <taxon>Streptophyta</taxon>
        <taxon>Embryophyta</taxon>
        <taxon>Tracheophyta</taxon>
        <taxon>Spermatophyta</taxon>
        <taxon>Magnoliopsida</taxon>
        <taxon>eudicotyledons</taxon>
        <taxon>Gunneridae</taxon>
        <taxon>Pentapetalae</taxon>
        <taxon>asterids</taxon>
        <taxon>lamiids</taxon>
        <taxon>Boraginales</taxon>
        <taxon>Boraginaceae</taxon>
        <taxon>Boraginoideae</taxon>
        <taxon>Lithospermeae</taxon>
        <taxon>Lithospermum</taxon>
    </lineage>
</organism>
<dbReference type="EMBL" id="BAABME010015532">
    <property type="protein sequence ID" value="GAA0141680.1"/>
    <property type="molecule type" value="Genomic_DNA"/>
</dbReference>
<keyword evidence="1" id="KW-1133">Transmembrane helix</keyword>